<name>A0A368T737_9ACTN</name>
<evidence type="ECO:0000256" key="1">
    <source>
        <dbReference type="SAM" id="Coils"/>
    </source>
</evidence>
<sequence length="223" mass="23869">MMTTARLNEIRERLNNVSHLPSWEIAPDLSDSGEWVIRYRDADGETGLVATVPDHGYAIAELVADAPADIAALLAEVDALTDRAALLQRERDDVRASRIAVAQAKILAAANLDGADAAAPQTWEQAYIRLLLDQRALAYLRGDARQDAPVPAGATIHAYTDSNGDVLRVMDGEINVAVLTCQGTVRAQMDLPGDADEALTLARALLAATGLDDAYEVVARTRA</sequence>
<reference evidence="2 3" key="1">
    <citation type="submission" date="2018-04" db="EMBL/GenBank/DDBJ databases">
        <title>Novel actinobacteria from marine sediment.</title>
        <authorList>
            <person name="Ng Z.Y."/>
            <person name="Tan G.Y.A."/>
        </authorList>
    </citation>
    <scope>NUCLEOTIDE SEQUENCE [LARGE SCALE GENOMIC DNA]</scope>
    <source>
        <strain evidence="2 3">TPS81</strain>
    </source>
</reference>
<dbReference type="Proteomes" id="UP000253318">
    <property type="component" value="Unassembled WGS sequence"/>
</dbReference>
<proteinExistence type="predicted"/>
<evidence type="ECO:0000313" key="2">
    <source>
        <dbReference type="EMBL" id="RCV59324.1"/>
    </source>
</evidence>
<gene>
    <name evidence="2" type="ORF">DEF24_10150</name>
</gene>
<dbReference type="RefSeq" id="WP_114399901.1">
    <property type="nucleotide sequence ID" value="NZ_QEIM01000162.1"/>
</dbReference>
<keyword evidence="3" id="KW-1185">Reference proteome</keyword>
<dbReference type="EMBL" id="QEIN01000063">
    <property type="protein sequence ID" value="RCV59324.1"/>
    <property type="molecule type" value="Genomic_DNA"/>
</dbReference>
<comment type="caution">
    <text evidence="2">The sequence shown here is derived from an EMBL/GenBank/DDBJ whole genome shotgun (WGS) entry which is preliminary data.</text>
</comment>
<dbReference type="AlphaFoldDB" id="A0A368T737"/>
<feature type="coiled-coil region" evidence="1">
    <location>
        <begin position="70"/>
        <end position="97"/>
    </location>
</feature>
<organism evidence="2 3">
    <name type="scientific">Marinitenerispora sediminis</name>
    <dbReference type="NCBI Taxonomy" id="1931232"/>
    <lineage>
        <taxon>Bacteria</taxon>
        <taxon>Bacillati</taxon>
        <taxon>Actinomycetota</taxon>
        <taxon>Actinomycetes</taxon>
        <taxon>Streptosporangiales</taxon>
        <taxon>Nocardiopsidaceae</taxon>
        <taxon>Marinitenerispora</taxon>
    </lineage>
</organism>
<keyword evidence="1" id="KW-0175">Coiled coil</keyword>
<accession>A0A368T737</accession>
<evidence type="ECO:0000313" key="3">
    <source>
        <dbReference type="Proteomes" id="UP000253318"/>
    </source>
</evidence>
<protein>
    <submittedName>
        <fullName evidence="2">Uncharacterized protein</fullName>
    </submittedName>
</protein>